<dbReference type="InterPro" id="IPR029063">
    <property type="entry name" value="SAM-dependent_MTases_sf"/>
</dbReference>
<organism evidence="3 4">
    <name type="scientific">Polynucleobacter victoriensis</name>
    <dbReference type="NCBI Taxonomy" id="2049319"/>
    <lineage>
        <taxon>Bacteria</taxon>
        <taxon>Pseudomonadati</taxon>
        <taxon>Pseudomonadota</taxon>
        <taxon>Betaproteobacteria</taxon>
        <taxon>Burkholderiales</taxon>
        <taxon>Burkholderiaceae</taxon>
        <taxon>Polynucleobacter</taxon>
    </lineage>
</organism>
<accession>A0A212T8K7</accession>
<dbReference type="GO" id="GO:0032259">
    <property type="term" value="P:methylation"/>
    <property type="evidence" value="ECO:0007669"/>
    <property type="project" value="UniProtKB-KW"/>
</dbReference>
<name>A0A212T8K7_9BURK</name>
<proteinExistence type="predicted"/>
<dbReference type="SUPFAM" id="SSF53335">
    <property type="entry name" value="S-adenosyl-L-methionine-dependent methyltransferases"/>
    <property type="match status" value="1"/>
</dbReference>
<feature type="domain" description="Methyltransferase" evidence="2">
    <location>
        <begin position="93"/>
        <end position="179"/>
    </location>
</feature>
<keyword evidence="4" id="KW-1185">Reference proteome</keyword>
<sequence>MNNIFILIVNLTSFIWRTIPSPLRRFLIKSILVIDTRGSNPVNGLKQSFFYRDVIDWIINERAIVYGNGIHPKHDLTKYHQFFINEIRDGDSVLDVGCGYGAVARSIANTFPSSHVVGIDSSSERLTQAINSEKFSNLSYIQADVLHYKFQNKFDVVVLSNVLEHIDDRVAFLKQLIKSTRASRMLIRVPLFERDWQMPMRKKIGVNYFSDDDHKIEHTISEFDHEVDDAGLKISKKYLIWGEIWAICTTQ</sequence>
<dbReference type="Proteomes" id="UP000197215">
    <property type="component" value="Unassembled WGS sequence"/>
</dbReference>
<protein>
    <submittedName>
        <fullName evidence="3">Methyltransferase domain-containing protein</fullName>
    </submittedName>
</protein>
<dbReference type="CDD" id="cd02440">
    <property type="entry name" value="AdoMet_MTases"/>
    <property type="match status" value="1"/>
</dbReference>
<reference evidence="3 4" key="1">
    <citation type="submission" date="2017-06" db="EMBL/GenBank/DDBJ databases">
        <authorList>
            <person name="Kim H.J."/>
            <person name="Triplett B.A."/>
        </authorList>
    </citation>
    <scope>NUCLEOTIDE SEQUENCE [LARGE SCALE GENOMIC DNA]</scope>
    <source>
        <strain evidence="3 4">MWH-VicM1</strain>
    </source>
</reference>
<dbReference type="Pfam" id="PF13649">
    <property type="entry name" value="Methyltransf_25"/>
    <property type="match status" value="1"/>
</dbReference>
<keyword evidence="3" id="KW-0489">Methyltransferase</keyword>
<gene>
    <name evidence="3" type="ORF">SAMN06295916_0618</name>
</gene>
<evidence type="ECO:0000256" key="1">
    <source>
        <dbReference type="ARBA" id="ARBA00022679"/>
    </source>
</evidence>
<dbReference type="InterPro" id="IPR041698">
    <property type="entry name" value="Methyltransf_25"/>
</dbReference>
<dbReference type="AlphaFoldDB" id="A0A212T8K7"/>
<dbReference type="OrthoDB" id="9792690at2"/>
<evidence type="ECO:0000259" key="2">
    <source>
        <dbReference type="Pfam" id="PF13649"/>
    </source>
</evidence>
<evidence type="ECO:0000313" key="4">
    <source>
        <dbReference type="Proteomes" id="UP000197215"/>
    </source>
</evidence>
<dbReference type="EMBL" id="FYEX01000001">
    <property type="protein sequence ID" value="SNC62146.1"/>
    <property type="molecule type" value="Genomic_DNA"/>
</dbReference>
<dbReference type="PANTHER" id="PTHR43861">
    <property type="entry name" value="TRANS-ACONITATE 2-METHYLTRANSFERASE-RELATED"/>
    <property type="match status" value="1"/>
</dbReference>
<keyword evidence="1 3" id="KW-0808">Transferase</keyword>
<dbReference type="RefSeq" id="WP_088812505.1">
    <property type="nucleotide sequence ID" value="NZ_FYEX01000001.1"/>
</dbReference>
<dbReference type="Gene3D" id="3.40.50.150">
    <property type="entry name" value="Vaccinia Virus protein VP39"/>
    <property type="match status" value="1"/>
</dbReference>
<evidence type="ECO:0000313" key="3">
    <source>
        <dbReference type="EMBL" id="SNC62146.1"/>
    </source>
</evidence>
<dbReference type="GO" id="GO:0008168">
    <property type="term" value="F:methyltransferase activity"/>
    <property type="evidence" value="ECO:0007669"/>
    <property type="project" value="UniProtKB-KW"/>
</dbReference>